<feature type="compositionally biased region" description="Basic and acidic residues" evidence="1">
    <location>
        <begin position="57"/>
        <end position="102"/>
    </location>
</feature>
<feature type="region of interest" description="Disordered" evidence="1">
    <location>
        <begin position="43"/>
        <end position="210"/>
    </location>
</feature>
<feature type="compositionally biased region" description="Basic and acidic residues" evidence="1">
    <location>
        <begin position="117"/>
        <end position="134"/>
    </location>
</feature>
<reference evidence="5" key="1">
    <citation type="submission" date="2016-05" db="EMBL/GenBank/DDBJ databases">
        <title>Comparative genomics of biotechnologically important yeasts.</title>
        <authorList>
            <consortium name="DOE Joint Genome Institute"/>
            <person name="Riley R."/>
            <person name="Haridas S."/>
            <person name="Wolfe K.H."/>
            <person name="Lopes M.R."/>
            <person name="Hittinger C.T."/>
            <person name="Goker M."/>
            <person name="Salamov A."/>
            <person name="Wisecaver J."/>
            <person name="Long T.M."/>
            <person name="Aerts A.L."/>
            <person name="Barry K."/>
            <person name="Choi C."/>
            <person name="Clum A."/>
            <person name="Coughlan A.Y."/>
            <person name="Deshpande S."/>
            <person name="Douglass A.P."/>
            <person name="Hanson S.J."/>
            <person name="Klenk H.-P."/>
            <person name="Labutti K."/>
            <person name="Lapidus A."/>
            <person name="Lindquist E."/>
            <person name="Lipzen A."/>
            <person name="Meier-Kolthoff J.P."/>
            <person name="Ohm R.A."/>
            <person name="Otillar R.P."/>
            <person name="Pangilinan J."/>
            <person name="Peng Y."/>
            <person name="Rokas A."/>
            <person name="Rosa C.A."/>
            <person name="Scheuner C."/>
            <person name="Sibirny A.A."/>
            <person name="Slot J.C."/>
            <person name="Stielow J.B."/>
            <person name="Sun H."/>
            <person name="Kurtzman C.P."/>
            <person name="Blackwell M."/>
            <person name="Grigoriev I.V."/>
            <person name="Jeffries T.W."/>
        </authorList>
    </citation>
    <scope>NUCLEOTIDE SEQUENCE [LARGE SCALE GENOMIC DNA]</scope>
    <source>
        <strain evidence="5">NRRL Y-1933</strain>
    </source>
</reference>
<dbReference type="RefSeq" id="XP_020075819.1">
    <property type="nucleotide sequence ID" value="XM_020221551.1"/>
</dbReference>
<dbReference type="AlphaFoldDB" id="A0A1E4RHK7"/>
<keyword evidence="2" id="KW-0472">Membrane</keyword>
<dbReference type="InterPro" id="IPR005135">
    <property type="entry name" value="Endo/exonuclease/phosphatase"/>
</dbReference>
<evidence type="ECO:0000313" key="4">
    <source>
        <dbReference type="EMBL" id="ODV66752.1"/>
    </source>
</evidence>
<organism evidence="4 5">
    <name type="scientific">Hyphopichia burtonii NRRL Y-1933</name>
    <dbReference type="NCBI Taxonomy" id="984485"/>
    <lineage>
        <taxon>Eukaryota</taxon>
        <taxon>Fungi</taxon>
        <taxon>Dikarya</taxon>
        <taxon>Ascomycota</taxon>
        <taxon>Saccharomycotina</taxon>
        <taxon>Pichiomycetes</taxon>
        <taxon>Debaryomycetaceae</taxon>
        <taxon>Hyphopichia</taxon>
    </lineage>
</organism>
<dbReference type="OrthoDB" id="276515at2759"/>
<name>A0A1E4RHK7_9ASCO</name>
<feature type="domain" description="Endonuclease/exonuclease/phosphatase" evidence="3">
    <location>
        <begin position="261"/>
        <end position="481"/>
    </location>
</feature>
<dbReference type="Gene3D" id="3.60.10.10">
    <property type="entry name" value="Endonuclease/exonuclease/phosphatase"/>
    <property type="match status" value="1"/>
</dbReference>
<dbReference type="Pfam" id="PF03372">
    <property type="entry name" value="Exo_endo_phos"/>
    <property type="match status" value="1"/>
</dbReference>
<proteinExistence type="predicted"/>
<dbReference type="InterPro" id="IPR036691">
    <property type="entry name" value="Endo/exonu/phosph_ase_sf"/>
</dbReference>
<evidence type="ECO:0000256" key="2">
    <source>
        <dbReference type="SAM" id="Phobius"/>
    </source>
</evidence>
<keyword evidence="5" id="KW-1185">Reference proteome</keyword>
<evidence type="ECO:0000259" key="3">
    <source>
        <dbReference type="Pfam" id="PF03372"/>
    </source>
</evidence>
<evidence type="ECO:0000256" key="1">
    <source>
        <dbReference type="SAM" id="MobiDB-lite"/>
    </source>
</evidence>
<keyword evidence="2" id="KW-1133">Transmembrane helix</keyword>
<dbReference type="GO" id="GO:0003824">
    <property type="term" value="F:catalytic activity"/>
    <property type="evidence" value="ECO:0007669"/>
    <property type="project" value="InterPro"/>
</dbReference>
<gene>
    <name evidence="4" type="ORF">HYPBUDRAFT_153443</name>
</gene>
<feature type="transmembrane region" description="Helical" evidence="2">
    <location>
        <begin position="12"/>
        <end position="29"/>
    </location>
</feature>
<dbReference type="CDD" id="cd09083">
    <property type="entry name" value="EEP-1"/>
    <property type="match status" value="1"/>
</dbReference>
<accession>A0A1E4RHK7</accession>
<evidence type="ECO:0000313" key="5">
    <source>
        <dbReference type="Proteomes" id="UP000095085"/>
    </source>
</evidence>
<dbReference type="EMBL" id="KV454542">
    <property type="protein sequence ID" value="ODV66752.1"/>
    <property type="molecule type" value="Genomic_DNA"/>
</dbReference>
<dbReference type="GeneID" id="30996100"/>
<dbReference type="Proteomes" id="UP000095085">
    <property type="component" value="Unassembled WGS sequence"/>
</dbReference>
<dbReference type="SUPFAM" id="SSF56219">
    <property type="entry name" value="DNase I-like"/>
    <property type="match status" value="1"/>
</dbReference>
<protein>
    <recommendedName>
        <fullName evidence="3">Endonuclease/exonuclease/phosphatase domain-containing protein</fullName>
    </recommendedName>
</protein>
<keyword evidence="2" id="KW-0812">Transmembrane</keyword>
<sequence>MTRKQSTKTIRLVVLTVVLIGSIIFLWTSDIHKTVLTSLEENEAKKVSQMPPIHQPVDSKEGDGDKGKSGKGKENKKVDGNKDKPKEKPKDAQKGKSKDSKKQGKPKAPVYKNPVNGEEKGKEADKEKGAKNNEDNEGFNAFQYYQDSRKKPQKGSKKLKDSKNPNGFLGDTTEISPEDKDALSGLYDEGEEPKANDKPPLGAPGPNGFDIPDIPATIEDKDFANVPSFFTDKKIENLKFRIYSHNVKNGGHQDLVEGEEPWADRFHKITSSIKLNSMVNTVVTLQEVYRFQLDDIMADLNRFSPSNKPEWSFYGQGRIDGKDTGEFVPIIYKNDEWELVFSDTLWLNEKDPRTALEGWDAKYLRIVSMATLKHRNTGNYINIFNAHFDHVGEVARIGSAQLISKQMAQINEWPSFLMGDLNTPVTENAYTLLTDKLKDLSSLTTPFNHYGHSKSTITGFEGQYLANGGECIDYIFAPKYATKIDQKPNCNSKDENNASKYLSLKLHGFGLMHSKFDGLYMSDHRPLVADYVLSSKQC</sequence>